<comment type="subcellular location">
    <subcellularLocation>
        <location evidence="1">Membrane</location>
        <topology evidence="1">Multi-pass membrane protein</topology>
    </subcellularLocation>
</comment>
<feature type="transmembrane region" description="Helical" evidence="8">
    <location>
        <begin position="43"/>
        <end position="68"/>
    </location>
</feature>
<feature type="transmembrane region" description="Helical" evidence="8">
    <location>
        <begin position="356"/>
        <end position="378"/>
    </location>
</feature>
<dbReference type="PROSITE" id="PS00217">
    <property type="entry name" value="SUGAR_TRANSPORT_2"/>
    <property type="match status" value="1"/>
</dbReference>
<dbReference type="InterPro" id="IPR001917">
    <property type="entry name" value="Aminotrans_II_pyridoxalP_BS"/>
</dbReference>
<dbReference type="InterPro" id="IPR005828">
    <property type="entry name" value="MFS_sugar_transport-like"/>
</dbReference>
<evidence type="ECO:0000313" key="11">
    <source>
        <dbReference type="RefSeq" id="XP_021294208.1"/>
    </source>
</evidence>
<protein>
    <submittedName>
        <fullName evidence="11">Inositol transporter 4-like isoform X1</fullName>
    </submittedName>
</protein>
<dbReference type="PROSITE" id="PS00599">
    <property type="entry name" value="AA_TRANSFER_CLASS_2"/>
    <property type="match status" value="1"/>
</dbReference>
<dbReference type="AlphaFoldDB" id="A0A6J1B4S1"/>
<evidence type="ECO:0000259" key="9">
    <source>
        <dbReference type="PROSITE" id="PS50850"/>
    </source>
</evidence>
<dbReference type="InterPro" id="IPR036259">
    <property type="entry name" value="MFS_trans_sf"/>
</dbReference>
<dbReference type="RefSeq" id="XP_021294208.1">
    <property type="nucleotide sequence ID" value="XM_021438533.1"/>
</dbReference>
<feature type="transmembrane region" description="Helical" evidence="8">
    <location>
        <begin position="465"/>
        <end position="483"/>
    </location>
</feature>
<evidence type="ECO:0000256" key="4">
    <source>
        <dbReference type="ARBA" id="ARBA00022692"/>
    </source>
</evidence>
<dbReference type="FunFam" id="1.20.1250.20:FF:000121">
    <property type="entry name" value="Probable inositol transporter 2"/>
    <property type="match status" value="1"/>
</dbReference>
<dbReference type="Pfam" id="PF00083">
    <property type="entry name" value="Sugar_tr"/>
    <property type="match status" value="2"/>
</dbReference>
<dbReference type="Proteomes" id="UP000504621">
    <property type="component" value="Unplaced"/>
</dbReference>
<keyword evidence="3 7" id="KW-0813">Transport</keyword>
<dbReference type="CDD" id="cd17360">
    <property type="entry name" value="MFS_HMIT_like"/>
    <property type="match status" value="1"/>
</dbReference>
<keyword evidence="6 8" id="KW-0472">Membrane</keyword>
<dbReference type="PROSITE" id="PS00216">
    <property type="entry name" value="SUGAR_TRANSPORT_1"/>
    <property type="match status" value="1"/>
</dbReference>
<feature type="transmembrane region" description="Helical" evidence="8">
    <location>
        <begin position="328"/>
        <end position="350"/>
    </location>
</feature>
<dbReference type="PRINTS" id="PR00171">
    <property type="entry name" value="SUGRTRNSPORT"/>
</dbReference>
<dbReference type="InterPro" id="IPR020846">
    <property type="entry name" value="MFS_dom"/>
</dbReference>
<dbReference type="InterPro" id="IPR005829">
    <property type="entry name" value="Sugar_transporter_CS"/>
</dbReference>
<dbReference type="SUPFAM" id="SSF103473">
    <property type="entry name" value="MFS general substrate transporter"/>
    <property type="match status" value="1"/>
</dbReference>
<dbReference type="PANTHER" id="PTHR48020">
    <property type="entry name" value="PROTON MYO-INOSITOL COTRANSPORTER"/>
    <property type="match status" value="1"/>
</dbReference>
<feature type="transmembrane region" description="Helical" evidence="8">
    <location>
        <begin position="198"/>
        <end position="220"/>
    </location>
</feature>
<keyword evidence="4 8" id="KW-0812">Transmembrane</keyword>
<dbReference type="GO" id="GO:0016020">
    <property type="term" value="C:membrane"/>
    <property type="evidence" value="ECO:0007669"/>
    <property type="project" value="UniProtKB-SubCell"/>
</dbReference>
<reference evidence="11" key="1">
    <citation type="submission" date="2025-08" db="UniProtKB">
        <authorList>
            <consortium name="RefSeq"/>
        </authorList>
    </citation>
    <scope>IDENTIFICATION</scope>
    <source>
        <tissue evidence="11">Leaf</tissue>
    </source>
</reference>
<evidence type="ECO:0000256" key="5">
    <source>
        <dbReference type="ARBA" id="ARBA00022989"/>
    </source>
</evidence>
<feature type="transmembrane region" description="Helical" evidence="8">
    <location>
        <begin position="170"/>
        <end position="192"/>
    </location>
</feature>
<proteinExistence type="inferred from homology"/>
<feature type="transmembrane region" description="Helical" evidence="8">
    <location>
        <begin position="111"/>
        <end position="129"/>
    </location>
</feature>
<dbReference type="PANTHER" id="PTHR48020:SF31">
    <property type="entry name" value="INOSITOL TRANSPORTER 4-LIKE"/>
    <property type="match status" value="1"/>
</dbReference>
<dbReference type="NCBIfam" id="TIGR00879">
    <property type="entry name" value="SP"/>
    <property type="match status" value="1"/>
</dbReference>
<dbReference type="OrthoDB" id="6339427at2759"/>
<evidence type="ECO:0000256" key="1">
    <source>
        <dbReference type="ARBA" id="ARBA00004141"/>
    </source>
</evidence>
<dbReference type="GO" id="GO:0005366">
    <property type="term" value="F:myo-inositol:proton symporter activity"/>
    <property type="evidence" value="ECO:0007669"/>
    <property type="project" value="TreeGrafter"/>
</dbReference>
<keyword evidence="5 8" id="KW-1133">Transmembrane helix</keyword>
<dbReference type="InterPro" id="IPR050814">
    <property type="entry name" value="Myo-inositol_Transporter"/>
</dbReference>
<gene>
    <name evidence="11" type="primary">LOC110424052</name>
</gene>
<dbReference type="Gene3D" id="1.20.1250.20">
    <property type="entry name" value="MFS general substrate transporter like domains"/>
    <property type="match status" value="2"/>
</dbReference>
<feature type="transmembrane region" description="Helical" evidence="8">
    <location>
        <begin position="536"/>
        <end position="554"/>
    </location>
</feature>
<dbReference type="PROSITE" id="PS50850">
    <property type="entry name" value="MFS"/>
    <property type="match status" value="1"/>
</dbReference>
<accession>A0A6J1B4S1</accession>
<evidence type="ECO:0000313" key="10">
    <source>
        <dbReference type="Proteomes" id="UP000504621"/>
    </source>
</evidence>
<feature type="transmembrane region" description="Helical" evidence="8">
    <location>
        <begin position="503"/>
        <end position="524"/>
    </location>
</feature>
<evidence type="ECO:0000256" key="2">
    <source>
        <dbReference type="ARBA" id="ARBA00010992"/>
    </source>
</evidence>
<evidence type="ECO:0000256" key="3">
    <source>
        <dbReference type="ARBA" id="ARBA00022448"/>
    </source>
</evidence>
<comment type="similarity">
    <text evidence="2 7">Belongs to the major facilitator superfamily. Sugar transporter (TC 2.A.1.1) family.</text>
</comment>
<organism evidence="10 11">
    <name type="scientific">Herrania umbratica</name>
    <dbReference type="NCBI Taxonomy" id="108875"/>
    <lineage>
        <taxon>Eukaryota</taxon>
        <taxon>Viridiplantae</taxon>
        <taxon>Streptophyta</taxon>
        <taxon>Embryophyta</taxon>
        <taxon>Tracheophyta</taxon>
        <taxon>Spermatophyta</taxon>
        <taxon>Magnoliopsida</taxon>
        <taxon>eudicotyledons</taxon>
        <taxon>Gunneridae</taxon>
        <taxon>Pentapetalae</taxon>
        <taxon>rosids</taxon>
        <taxon>malvids</taxon>
        <taxon>Malvales</taxon>
        <taxon>Malvaceae</taxon>
        <taxon>Byttnerioideae</taxon>
        <taxon>Herrania</taxon>
    </lineage>
</organism>
<evidence type="ECO:0000256" key="8">
    <source>
        <dbReference type="SAM" id="Phobius"/>
    </source>
</evidence>
<feature type="transmembrane region" description="Helical" evidence="8">
    <location>
        <begin position="80"/>
        <end position="99"/>
    </location>
</feature>
<keyword evidence="10" id="KW-1185">Reference proteome</keyword>
<evidence type="ECO:0000256" key="7">
    <source>
        <dbReference type="RuleBase" id="RU003346"/>
    </source>
</evidence>
<name>A0A6J1B4S1_9ROSI</name>
<evidence type="ECO:0000256" key="6">
    <source>
        <dbReference type="ARBA" id="ARBA00023136"/>
    </source>
</evidence>
<feature type="domain" description="Major facilitator superfamily (MFS) profile" evidence="9">
    <location>
        <begin position="43"/>
        <end position="558"/>
    </location>
</feature>
<sequence length="589" mass="64281">MSGEQFQFAYCEKMVEGGVVKADQTEFSECWKTVWKTPYIMRLALSAGIGGLLFGYDTGVISGALLYIREDFQEVDRKTWLQEVIVSMVVAGAIFGAAFGGWMNDRFGRKLSILVADALFFVGAIVMALSPAPWMIILGRIFVGLGVGMASMTAPLYISEASPARIRGALVSTNGLLITGGQFLSYLINLAFTKAPGTWRWMLGVAGAPAVVQFVLMLSLPESPRWLYRRDKVEEARSILEKIYPANKVEDELKALKLSVDAEKADEQAIGDNFIAKLKGALGNAVVRRGLYAGVTVQVAQQFSGINTVMYYSPTIVQFAGFASNKTAMALSLVTSGLNAVGSIVSMAFVDRYGRRRLMIVSMFGIISCLVVLSVVFFQAASHAPKINQFDSTHFATNATCPSYLSAPNPSSWNCMSCLKADCGFCANGASERSPGACLAMTTDLENSCQRQHRTWFKDGCPSKFGFLAVVFLGLYIISYSPGMGTVPWIVNSEIYPLKYRGFGGGVAAVFNWVCNLIVSLTFLTLTKALGSSGTFLLFAGYCVIGLIFIYWFVPETKGLQFEEVEKMLESGYKPKAFRRKSKSDNQSP</sequence>
<dbReference type="InterPro" id="IPR003663">
    <property type="entry name" value="Sugar/inositol_transpt"/>
</dbReference>
<dbReference type="GeneID" id="110424052"/>
<dbReference type="GO" id="GO:0016740">
    <property type="term" value="F:transferase activity"/>
    <property type="evidence" value="ECO:0007669"/>
    <property type="project" value="InterPro"/>
</dbReference>
<feature type="transmembrane region" description="Helical" evidence="8">
    <location>
        <begin position="135"/>
        <end position="158"/>
    </location>
</feature>